<keyword evidence="5" id="KW-1185">Reference proteome</keyword>
<dbReference type="Proteomes" id="UP000321595">
    <property type="component" value="Chromosome"/>
</dbReference>
<proteinExistence type="predicted"/>
<dbReference type="KEGG" id="bbae:FRD01_18820"/>
<evidence type="ECO:0000256" key="2">
    <source>
        <dbReference type="ARBA" id="ARBA00022729"/>
    </source>
</evidence>
<dbReference type="AlphaFoldDB" id="A0A5B8Y0R4"/>
<evidence type="ECO:0000313" key="4">
    <source>
        <dbReference type="EMBL" id="QED29249.1"/>
    </source>
</evidence>
<evidence type="ECO:0000259" key="3">
    <source>
        <dbReference type="Pfam" id="PF09375"/>
    </source>
</evidence>
<dbReference type="GO" id="GO:0030313">
    <property type="term" value="C:cell envelope"/>
    <property type="evidence" value="ECO:0007669"/>
    <property type="project" value="UniProtKB-SubCell"/>
</dbReference>
<feature type="domain" description="Imelysin-like" evidence="3">
    <location>
        <begin position="58"/>
        <end position="362"/>
    </location>
</feature>
<dbReference type="InterPro" id="IPR034984">
    <property type="entry name" value="Imelysin-like_IPPA"/>
</dbReference>
<name>A0A5B8Y0R4_9DELT</name>
<evidence type="ECO:0000313" key="5">
    <source>
        <dbReference type="Proteomes" id="UP000321595"/>
    </source>
</evidence>
<sequence length="397" mass="43442">MNMKYLVLLVLGLLVGCESKTDSTPAPEPNNVSENNGDADLVALRQAVVENHAAYIHETLSEFETQSKELQSAVNAWQASGSTSDLESAIGEFHEAMDVWQRAEVLQVGPAGVMGAVAGGEDLRDQIYSWPLSNACRVDQELVRLGYESDFASQAVNVRGLDALEYLLFAQDTSNACPINSMINTDGQWAALSEDEIRERRRTYAKAATDLVVTSAEDLSARWAEGGSFRTQFTDPSSGQVYGSVREVLNGVSDAMFYVEKEVKDMKLAPPLGVVGCASETCPELIESKYGDRSLRNIRQNLVAFQWLFTGGEGSGFDDLLEAVGAEETRDELQNDIQMSIDLVDAIEGEFTPTLESEPAKLQAVYDQVRNVSTILKTDFVTLLDLDLPKRAEGDND</sequence>
<dbReference type="CDD" id="cd14659">
    <property type="entry name" value="Imelysin-like_IPPA"/>
    <property type="match status" value="1"/>
</dbReference>
<reference evidence="4 5" key="1">
    <citation type="submission" date="2019-08" db="EMBL/GenBank/DDBJ databases">
        <authorList>
            <person name="Liang Q."/>
        </authorList>
    </citation>
    <scope>NUCLEOTIDE SEQUENCE [LARGE SCALE GENOMIC DNA]</scope>
    <source>
        <strain evidence="4 5">V1718</strain>
    </source>
</reference>
<protein>
    <submittedName>
        <fullName evidence="4">Imelysin family protein</fullName>
    </submittedName>
</protein>
<comment type="subcellular location">
    <subcellularLocation>
        <location evidence="1">Cell envelope</location>
    </subcellularLocation>
</comment>
<evidence type="ECO:0000256" key="1">
    <source>
        <dbReference type="ARBA" id="ARBA00004196"/>
    </source>
</evidence>
<keyword evidence="2" id="KW-0732">Signal</keyword>
<accession>A0A5B8Y0R4</accession>
<dbReference type="Pfam" id="PF09375">
    <property type="entry name" value="Peptidase_M75"/>
    <property type="match status" value="1"/>
</dbReference>
<dbReference type="PROSITE" id="PS51257">
    <property type="entry name" value="PROKAR_LIPOPROTEIN"/>
    <property type="match status" value="1"/>
</dbReference>
<dbReference type="InterPro" id="IPR038352">
    <property type="entry name" value="Imelysin_sf"/>
</dbReference>
<dbReference type="InterPro" id="IPR018976">
    <property type="entry name" value="Imelysin-like"/>
</dbReference>
<dbReference type="EMBL" id="CP042467">
    <property type="protein sequence ID" value="QED29249.1"/>
    <property type="molecule type" value="Genomic_DNA"/>
</dbReference>
<gene>
    <name evidence="4" type="ORF">FRD01_18820</name>
</gene>
<dbReference type="OrthoDB" id="5497838at2"/>
<dbReference type="Gene3D" id="1.20.1420.20">
    <property type="entry name" value="M75 peptidase, HXXE motif"/>
    <property type="match status" value="1"/>
</dbReference>
<organism evidence="4 5">
    <name type="scientific">Microvenator marinus</name>
    <dbReference type="NCBI Taxonomy" id="2600177"/>
    <lineage>
        <taxon>Bacteria</taxon>
        <taxon>Deltaproteobacteria</taxon>
        <taxon>Bradymonadales</taxon>
        <taxon>Microvenatoraceae</taxon>
        <taxon>Microvenator</taxon>
    </lineage>
</organism>